<evidence type="ECO:0000313" key="10">
    <source>
        <dbReference type="EMBL" id="JAP03737.1"/>
    </source>
</evidence>
<dbReference type="PROSITE" id="PS00162">
    <property type="entry name" value="ALPHA_CA_1"/>
    <property type="match status" value="1"/>
</dbReference>
<dbReference type="Gene3D" id="3.10.200.10">
    <property type="entry name" value="Alpha carbonic anhydrase"/>
    <property type="match status" value="1"/>
</dbReference>
<organism evidence="10">
    <name type="scientific">Triatoma dimidiata</name>
    <name type="common">Kissing bug</name>
    <name type="synonym">Meccus dimidiatus</name>
    <dbReference type="NCBI Taxonomy" id="72491"/>
    <lineage>
        <taxon>Eukaryota</taxon>
        <taxon>Metazoa</taxon>
        <taxon>Ecdysozoa</taxon>
        <taxon>Arthropoda</taxon>
        <taxon>Hexapoda</taxon>
        <taxon>Insecta</taxon>
        <taxon>Pterygota</taxon>
        <taxon>Neoptera</taxon>
        <taxon>Paraneoptera</taxon>
        <taxon>Hemiptera</taxon>
        <taxon>Heteroptera</taxon>
        <taxon>Panheteroptera</taxon>
        <taxon>Cimicomorpha</taxon>
        <taxon>Reduviidae</taxon>
        <taxon>Triatominae</taxon>
        <taxon>Triatoma</taxon>
    </lineage>
</organism>
<dbReference type="GO" id="GO:0004089">
    <property type="term" value="F:carbonate dehydratase activity"/>
    <property type="evidence" value="ECO:0007669"/>
    <property type="project" value="UniProtKB-UniRule"/>
</dbReference>
<dbReference type="PANTHER" id="PTHR18952">
    <property type="entry name" value="CARBONIC ANHYDRASE"/>
    <property type="match status" value="1"/>
</dbReference>
<keyword evidence="6 8" id="KW-0456">Lyase</keyword>
<dbReference type="SUPFAM" id="SSF51069">
    <property type="entry name" value="Carbonic anhydrase"/>
    <property type="match status" value="1"/>
</dbReference>
<dbReference type="SMART" id="SM01057">
    <property type="entry name" value="Carb_anhydrase"/>
    <property type="match status" value="1"/>
</dbReference>
<name>A0A0V0G702_TRIDM</name>
<dbReference type="GO" id="GO:0008270">
    <property type="term" value="F:zinc ion binding"/>
    <property type="evidence" value="ECO:0007669"/>
    <property type="project" value="UniProtKB-UniRule"/>
</dbReference>
<evidence type="ECO:0000256" key="8">
    <source>
        <dbReference type="RuleBase" id="RU367011"/>
    </source>
</evidence>
<keyword evidence="5 8" id="KW-0862">Zinc</keyword>
<evidence type="ECO:0000256" key="6">
    <source>
        <dbReference type="ARBA" id="ARBA00023239"/>
    </source>
</evidence>
<comment type="cofactor">
    <cofactor evidence="1 8">
        <name>Zn(2+)</name>
        <dbReference type="ChEBI" id="CHEBI:29105"/>
    </cofactor>
</comment>
<evidence type="ECO:0000256" key="1">
    <source>
        <dbReference type="ARBA" id="ARBA00001947"/>
    </source>
</evidence>
<dbReference type="InterPro" id="IPR018338">
    <property type="entry name" value="Carbonic_anhydrase_a-class_CS"/>
</dbReference>
<evidence type="ECO:0000256" key="2">
    <source>
        <dbReference type="ARBA" id="ARBA00010718"/>
    </source>
</evidence>
<keyword evidence="4 8" id="KW-0479">Metal-binding</keyword>
<evidence type="ECO:0000256" key="5">
    <source>
        <dbReference type="ARBA" id="ARBA00022833"/>
    </source>
</evidence>
<reference evidence="10" key="1">
    <citation type="journal article" date="2018" name="J. Proteomics">
        <title>Exploring the molecular complexity of Triatoma dimidiata sialome.</title>
        <authorList>
            <person name="Santiago P.B."/>
            <person name="de Araujo C.N."/>
            <person name="Charneau S."/>
            <person name="Bastos I.M.D."/>
            <person name="Assumpcao T.C.F."/>
            <person name="Queiroz R.M.L."/>
            <person name="Praca Y.R."/>
            <person name="Cordeiro T.M."/>
            <person name="Garcia C.H.S."/>
            <person name="da Silva I.G."/>
            <person name="Raiol T."/>
            <person name="Motta F.N."/>
            <person name="de Araujo Oliveira J.V."/>
            <person name="de Sousa M.V."/>
            <person name="Ribeiro J.M.C."/>
            <person name="de Santana J.M."/>
        </authorList>
    </citation>
    <scope>NUCLEOTIDE SEQUENCE</scope>
    <source>
        <strain evidence="10">Santander</strain>
        <tissue evidence="10">Salivary glands</tissue>
    </source>
</reference>
<feature type="domain" description="Alpha-carbonic anhydrase" evidence="9">
    <location>
        <begin position="3"/>
        <end position="269"/>
    </location>
</feature>
<dbReference type="PROSITE" id="PS51144">
    <property type="entry name" value="ALPHA_CA_2"/>
    <property type="match status" value="1"/>
</dbReference>
<proteinExistence type="inferred from homology"/>
<dbReference type="InterPro" id="IPR023561">
    <property type="entry name" value="Carbonic_anhydrase_a-class"/>
</dbReference>
<accession>A0A0V0G702</accession>
<sequence length="271" mass="30291">MSQDWGYTEENGPATWATKYPLAAGTRQSPVNVDTKLVKSDSSLAHKALTWKFGNNHAYRIVNTGYGWRVDANGQGTELKGGPLTGVYKLEQFHCHWGSSSDQGSEHTVDGKSYAAELHLVHWNCEKYSSFSEAASQPDGLAVLGVFLQVDDDGEENEELKKIASLIPEIEHKGQSADIDFEINLNSFLPNNPHYWTYLGSLTTPPCNESVIWIVFKDSIIVSEEQLNIFRKMKSVGREEETVEPEQCLLRSNYRPPLPLGNRVLRECGSV</sequence>
<dbReference type="GO" id="GO:0005737">
    <property type="term" value="C:cytoplasm"/>
    <property type="evidence" value="ECO:0007669"/>
    <property type="project" value="TreeGrafter"/>
</dbReference>
<evidence type="ECO:0000256" key="4">
    <source>
        <dbReference type="ARBA" id="ARBA00022723"/>
    </source>
</evidence>
<dbReference type="InterPro" id="IPR036398">
    <property type="entry name" value="CA_dom_sf"/>
</dbReference>
<comment type="catalytic activity">
    <reaction evidence="7 8">
        <text>hydrogencarbonate + H(+) = CO2 + H2O</text>
        <dbReference type="Rhea" id="RHEA:10748"/>
        <dbReference type="ChEBI" id="CHEBI:15377"/>
        <dbReference type="ChEBI" id="CHEBI:15378"/>
        <dbReference type="ChEBI" id="CHEBI:16526"/>
        <dbReference type="ChEBI" id="CHEBI:17544"/>
        <dbReference type="EC" id="4.2.1.1"/>
    </reaction>
</comment>
<dbReference type="InterPro" id="IPR001148">
    <property type="entry name" value="CA_dom"/>
</dbReference>
<evidence type="ECO:0000256" key="7">
    <source>
        <dbReference type="ARBA" id="ARBA00048348"/>
    </source>
</evidence>
<dbReference type="EC" id="4.2.1.1" evidence="3 8"/>
<dbReference type="Pfam" id="PF00194">
    <property type="entry name" value="Carb_anhydrase"/>
    <property type="match status" value="1"/>
</dbReference>
<comment type="similarity">
    <text evidence="2 8">Belongs to the alpha-carbonic anhydrase family.</text>
</comment>
<evidence type="ECO:0000259" key="9">
    <source>
        <dbReference type="PROSITE" id="PS51144"/>
    </source>
</evidence>
<protein>
    <recommendedName>
        <fullName evidence="3 8">Carbonic anhydrase</fullName>
        <ecNumber evidence="3 8">4.2.1.1</ecNumber>
    </recommendedName>
</protein>
<evidence type="ECO:0000256" key="3">
    <source>
        <dbReference type="ARBA" id="ARBA00012925"/>
    </source>
</evidence>
<dbReference type="PANTHER" id="PTHR18952:SF141">
    <property type="entry name" value="CARBONIC ANHYDRASE"/>
    <property type="match status" value="1"/>
</dbReference>
<comment type="function">
    <text evidence="8">Reversible hydration of carbon dioxide.</text>
</comment>
<dbReference type="AlphaFoldDB" id="A0A0V0G702"/>
<dbReference type="EMBL" id="GECL01002387">
    <property type="protein sequence ID" value="JAP03737.1"/>
    <property type="molecule type" value="Transcribed_RNA"/>
</dbReference>